<dbReference type="Proteomes" id="UP000530928">
    <property type="component" value="Unassembled WGS sequence"/>
</dbReference>
<comment type="caution">
    <text evidence="6">The sequence shown here is derived from an EMBL/GenBank/DDBJ whole genome shotgun (WGS) entry which is preliminary data.</text>
</comment>
<dbReference type="EMBL" id="JACDUR010000008">
    <property type="protein sequence ID" value="MBA2896233.1"/>
    <property type="molecule type" value="Genomic_DNA"/>
</dbReference>
<dbReference type="InterPro" id="IPR050109">
    <property type="entry name" value="HTH-type_TetR-like_transc_reg"/>
</dbReference>
<keyword evidence="3" id="KW-0804">Transcription</keyword>
<evidence type="ECO:0000259" key="5">
    <source>
        <dbReference type="PROSITE" id="PS50977"/>
    </source>
</evidence>
<dbReference type="Gene3D" id="1.10.357.10">
    <property type="entry name" value="Tetracycline Repressor, domain 2"/>
    <property type="match status" value="1"/>
</dbReference>
<feature type="domain" description="HTH tetR-type" evidence="5">
    <location>
        <begin position="11"/>
        <end position="71"/>
    </location>
</feature>
<name>A0A7W0CRY2_9ACTN</name>
<reference evidence="6 7" key="1">
    <citation type="submission" date="2020-07" db="EMBL/GenBank/DDBJ databases">
        <title>Genomic Encyclopedia of Type Strains, Phase IV (KMG-IV): sequencing the most valuable type-strain genomes for metagenomic binning, comparative biology and taxonomic classification.</title>
        <authorList>
            <person name="Goeker M."/>
        </authorList>
    </citation>
    <scope>NUCLEOTIDE SEQUENCE [LARGE SCALE GENOMIC DNA]</scope>
    <source>
        <strain evidence="6 7">DSM 45533</strain>
    </source>
</reference>
<dbReference type="GO" id="GO:0045892">
    <property type="term" value="P:negative regulation of DNA-templated transcription"/>
    <property type="evidence" value="ECO:0007669"/>
    <property type="project" value="UniProtKB-ARBA"/>
</dbReference>
<dbReference type="InterPro" id="IPR039536">
    <property type="entry name" value="TetR_C_Proteobacteria"/>
</dbReference>
<evidence type="ECO:0000256" key="1">
    <source>
        <dbReference type="ARBA" id="ARBA00023015"/>
    </source>
</evidence>
<dbReference type="GO" id="GO:0000976">
    <property type="term" value="F:transcription cis-regulatory region binding"/>
    <property type="evidence" value="ECO:0007669"/>
    <property type="project" value="TreeGrafter"/>
</dbReference>
<dbReference type="PROSITE" id="PS50977">
    <property type="entry name" value="HTH_TETR_2"/>
    <property type="match status" value="1"/>
</dbReference>
<evidence type="ECO:0000256" key="3">
    <source>
        <dbReference type="ARBA" id="ARBA00023163"/>
    </source>
</evidence>
<keyword evidence="2 4" id="KW-0238">DNA-binding</keyword>
<evidence type="ECO:0000256" key="2">
    <source>
        <dbReference type="ARBA" id="ARBA00023125"/>
    </source>
</evidence>
<accession>A0A7W0CRY2</accession>
<dbReference type="SUPFAM" id="SSF48498">
    <property type="entry name" value="Tetracyclin repressor-like, C-terminal domain"/>
    <property type="match status" value="1"/>
</dbReference>
<dbReference type="InterPro" id="IPR001647">
    <property type="entry name" value="HTH_TetR"/>
</dbReference>
<proteinExistence type="predicted"/>
<evidence type="ECO:0000256" key="4">
    <source>
        <dbReference type="PROSITE-ProRule" id="PRU00335"/>
    </source>
</evidence>
<keyword evidence="1" id="KW-0805">Transcription regulation</keyword>
<dbReference type="PANTHER" id="PTHR30055:SF146">
    <property type="entry name" value="HTH-TYPE TRANSCRIPTIONAL DUAL REGULATOR CECR"/>
    <property type="match status" value="1"/>
</dbReference>
<dbReference type="Gene3D" id="1.10.10.60">
    <property type="entry name" value="Homeodomain-like"/>
    <property type="match status" value="1"/>
</dbReference>
<dbReference type="PRINTS" id="PR00455">
    <property type="entry name" value="HTHTETR"/>
</dbReference>
<keyword evidence="7" id="KW-1185">Reference proteome</keyword>
<sequence length="207" mass="22749">MHDGNRPRGRIDKREMIVEAAFRVFAREGYAQASVDVIAAEAGVAKPTIYAHLGGKEQMFREVIRSTAARGIAKSSAVLTELPADPPDLREALIAVAWGLVGCFQDERSAALRRLLNAEIVRFPDLFDLIRADAVDPFNEALAGRLARFAHAGRLTLDDPVRAASQFVALITEELPMLSAFGTRPIPREKLEEIVVSGVDLFLRAMR</sequence>
<gene>
    <name evidence="6" type="ORF">HNR30_007624</name>
</gene>
<dbReference type="FunFam" id="1.10.10.60:FF:000141">
    <property type="entry name" value="TetR family transcriptional regulator"/>
    <property type="match status" value="1"/>
</dbReference>
<dbReference type="Pfam" id="PF00440">
    <property type="entry name" value="TetR_N"/>
    <property type="match status" value="1"/>
</dbReference>
<evidence type="ECO:0000313" key="6">
    <source>
        <dbReference type="EMBL" id="MBA2896233.1"/>
    </source>
</evidence>
<dbReference type="SUPFAM" id="SSF46689">
    <property type="entry name" value="Homeodomain-like"/>
    <property type="match status" value="1"/>
</dbReference>
<evidence type="ECO:0000313" key="7">
    <source>
        <dbReference type="Proteomes" id="UP000530928"/>
    </source>
</evidence>
<dbReference type="InterPro" id="IPR036271">
    <property type="entry name" value="Tet_transcr_reg_TetR-rel_C_sf"/>
</dbReference>
<dbReference type="InterPro" id="IPR009057">
    <property type="entry name" value="Homeodomain-like_sf"/>
</dbReference>
<dbReference type="PANTHER" id="PTHR30055">
    <property type="entry name" value="HTH-TYPE TRANSCRIPTIONAL REGULATOR RUTR"/>
    <property type="match status" value="1"/>
</dbReference>
<dbReference type="AlphaFoldDB" id="A0A7W0CRY2"/>
<feature type="DNA-binding region" description="H-T-H motif" evidence="4">
    <location>
        <begin position="34"/>
        <end position="53"/>
    </location>
</feature>
<dbReference type="GO" id="GO:0003700">
    <property type="term" value="F:DNA-binding transcription factor activity"/>
    <property type="evidence" value="ECO:0007669"/>
    <property type="project" value="TreeGrafter"/>
</dbReference>
<organism evidence="6 7">
    <name type="scientific">Nonomuraea soli</name>
    <dbReference type="NCBI Taxonomy" id="1032476"/>
    <lineage>
        <taxon>Bacteria</taxon>
        <taxon>Bacillati</taxon>
        <taxon>Actinomycetota</taxon>
        <taxon>Actinomycetes</taxon>
        <taxon>Streptosporangiales</taxon>
        <taxon>Streptosporangiaceae</taxon>
        <taxon>Nonomuraea</taxon>
    </lineage>
</organism>
<dbReference type="RefSeq" id="WP_181614938.1">
    <property type="nucleotide sequence ID" value="NZ_BAABAM010000007.1"/>
</dbReference>
<dbReference type="Pfam" id="PF14246">
    <property type="entry name" value="TetR_C_7"/>
    <property type="match status" value="1"/>
</dbReference>
<protein>
    <submittedName>
        <fullName evidence="6">AcrR family transcriptional regulator</fullName>
    </submittedName>
</protein>